<protein>
    <submittedName>
        <fullName evidence="2">Uncharacterized protein (TIGR02301 family)</fullName>
    </submittedName>
</protein>
<dbReference type="Proteomes" id="UP000295391">
    <property type="component" value="Unassembled WGS sequence"/>
</dbReference>
<comment type="caution">
    <text evidence="2">The sequence shown here is derived from an EMBL/GenBank/DDBJ whole genome shotgun (WGS) entry which is preliminary data.</text>
</comment>
<proteinExistence type="predicted"/>
<dbReference type="Pfam" id="PF09539">
    <property type="entry name" value="DUF2385"/>
    <property type="match status" value="1"/>
</dbReference>
<feature type="chain" id="PRO_5020493515" evidence="1">
    <location>
        <begin position="25"/>
        <end position="124"/>
    </location>
</feature>
<accession>A0A4R6VLA3</accession>
<evidence type="ECO:0000256" key="1">
    <source>
        <dbReference type="SAM" id="SignalP"/>
    </source>
</evidence>
<feature type="signal peptide" evidence="1">
    <location>
        <begin position="1"/>
        <end position="24"/>
    </location>
</feature>
<evidence type="ECO:0000313" key="3">
    <source>
        <dbReference type="Proteomes" id="UP000295391"/>
    </source>
</evidence>
<organism evidence="2 3">
    <name type="scientific">Maritalea mobilis</name>
    <dbReference type="NCBI Taxonomy" id="483324"/>
    <lineage>
        <taxon>Bacteria</taxon>
        <taxon>Pseudomonadati</taxon>
        <taxon>Pseudomonadota</taxon>
        <taxon>Alphaproteobacteria</taxon>
        <taxon>Hyphomicrobiales</taxon>
        <taxon>Devosiaceae</taxon>
        <taxon>Maritalea</taxon>
    </lineage>
</organism>
<gene>
    <name evidence="2" type="ORF">ATL17_1896</name>
</gene>
<reference evidence="2 3" key="1">
    <citation type="submission" date="2019-03" db="EMBL/GenBank/DDBJ databases">
        <title>Genomic Encyclopedia of Type Strains, Phase III (KMG-III): the genomes of soil and plant-associated and newly described type strains.</title>
        <authorList>
            <person name="Whitman W."/>
        </authorList>
    </citation>
    <scope>NUCLEOTIDE SEQUENCE [LARGE SCALE GENOMIC DNA]</scope>
    <source>
        <strain evidence="2 3">CGMCC 1.7002</strain>
    </source>
</reference>
<dbReference type="EMBL" id="SNYR01000002">
    <property type="protein sequence ID" value="TDQ63887.1"/>
    <property type="molecule type" value="Genomic_DNA"/>
</dbReference>
<dbReference type="NCBIfam" id="TIGR02301">
    <property type="entry name" value="TIGR02301 family protein"/>
    <property type="match status" value="1"/>
</dbReference>
<sequence length="124" mass="13882">MRAKIATSLSALLLCIGSQLPAQAIDPAYQPQMERLAEIMGALYHLDDLCLRSGVDWRGQLADLMDLDEVDDDRRARLAGAFNDNYADFQQSHSRCTDSASLLTSRFLDEGAKISYDIHIRYAE</sequence>
<dbReference type="RefSeq" id="WP_166638980.1">
    <property type="nucleotide sequence ID" value="NZ_SNYR01000002.1"/>
</dbReference>
<keyword evidence="3" id="KW-1185">Reference proteome</keyword>
<name>A0A4R6VLA3_9HYPH</name>
<evidence type="ECO:0000313" key="2">
    <source>
        <dbReference type="EMBL" id="TDQ63887.1"/>
    </source>
</evidence>
<keyword evidence="1" id="KW-0732">Signal</keyword>
<dbReference type="AlphaFoldDB" id="A0A4R6VLA3"/>
<dbReference type="InterPro" id="IPR012645">
    <property type="entry name" value="CHP02301"/>
</dbReference>